<keyword evidence="3" id="KW-1185">Reference proteome</keyword>
<evidence type="ECO:0000313" key="2">
    <source>
        <dbReference type="EMBL" id="SFT32267.1"/>
    </source>
</evidence>
<feature type="transmembrane region" description="Helical" evidence="1">
    <location>
        <begin position="61"/>
        <end position="80"/>
    </location>
</feature>
<name>A0A1I6X201_METTE</name>
<evidence type="ECO:0000313" key="3">
    <source>
        <dbReference type="Proteomes" id="UP000323733"/>
    </source>
</evidence>
<reference evidence="2 3" key="1">
    <citation type="submission" date="2016-10" db="EMBL/GenBank/DDBJ databases">
        <authorList>
            <person name="Varghese N."/>
            <person name="Submissions S."/>
        </authorList>
    </citation>
    <scope>NUCLEOTIDE SEQUENCE [LARGE SCALE GENOMIC DNA]</scope>
    <source>
        <strain evidence="2 3">DSM 11855</strain>
    </source>
</reference>
<keyword evidence="1" id="KW-0812">Transmembrane</keyword>
<dbReference type="Proteomes" id="UP000323733">
    <property type="component" value="Unassembled WGS sequence"/>
</dbReference>
<dbReference type="AlphaFoldDB" id="A0A1I6X201"/>
<dbReference type="RefSeq" id="WP_048167483.1">
    <property type="nucleotide sequence ID" value="NZ_FPAO01000001.1"/>
</dbReference>
<evidence type="ECO:0000256" key="1">
    <source>
        <dbReference type="SAM" id="Phobius"/>
    </source>
</evidence>
<dbReference type="GeneID" id="41602928"/>
<proteinExistence type="predicted"/>
<organism evidence="2 3">
    <name type="scientific">Methanosarcina thermophila</name>
    <dbReference type="NCBI Taxonomy" id="2210"/>
    <lineage>
        <taxon>Archaea</taxon>
        <taxon>Methanobacteriati</taxon>
        <taxon>Methanobacteriota</taxon>
        <taxon>Stenosarchaea group</taxon>
        <taxon>Methanomicrobia</taxon>
        <taxon>Methanosarcinales</taxon>
        <taxon>Methanosarcinaceae</taxon>
        <taxon>Methanosarcina</taxon>
    </lineage>
</organism>
<feature type="transmembrane region" description="Helical" evidence="1">
    <location>
        <begin position="6"/>
        <end position="24"/>
    </location>
</feature>
<keyword evidence="2" id="KW-0378">Hydrolase</keyword>
<dbReference type="Pfam" id="PF04307">
    <property type="entry name" value="YdjM"/>
    <property type="match status" value="1"/>
</dbReference>
<keyword evidence="1" id="KW-1133">Transmembrane helix</keyword>
<dbReference type="InterPro" id="IPR007404">
    <property type="entry name" value="YdjM-like"/>
</dbReference>
<accession>A0A1I6X201</accession>
<dbReference type="GO" id="GO:0016787">
    <property type="term" value="F:hydrolase activity"/>
    <property type="evidence" value="ECO:0007669"/>
    <property type="project" value="UniProtKB-KW"/>
</dbReference>
<keyword evidence="1" id="KW-0472">Membrane</keyword>
<sequence>MLFFGHLGITLGVFLLCSIFTPRLRTLIDLRYLAIGALLPDLIDKPLGRVIFASVLANGRIIGHTLLFSLILSLVGIYLYKKSNNCRGIALASGSFLHLLEDQMWFQPLTFFWPLFGLSFPRDSTDYTGLEYLLIMFGRSFEPEFSQTFIAEVLGIGLIAIFAVNWLKRRLSKKF</sequence>
<dbReference type="EMBL" id="FPAO01000001">
    <property type="protein sequence ID" value="SFT32267.1"/>
    <property type="molecule type" value="Genomic_DNA"/>
</dbReference>
<feature type="transmembrane region" description="Helical" evidence="1">
    <location>
        <begin position="149"/>
        <end position="167"/>
    </location>
</feature>
<gene>
    <name evidence="2" type="ORF">SAMN02910340_00087</name>
</gene>
<protein>
    <submittedName>
        <fullName evidence="2">LexA-binding, inner membrane-associated putative hydrolase</fullName>
    </submittedName>
</protein>